<protein>
    <submittedName>
        <fullName evidence="1">Uncharacterized protein</fullName>
    </submittedName>
</protein>
<dbReference type="Proteomes" id="UP001057402">
    <property type="component" value="Chromosome 3"/>
</dbReference>
<keyword evidence="2" id="KW-1185">Reference proteome</keyword>
<accession>A0ACB9RUE0</accession>
<sequence length="443" mass="49399">MEGSSDQRVPPPVSASGSTSRMEGHETESRDMSDPRSSRASHLNVPIPNFGPSGLRDDVWSCLVVLVTFWFFAASMTLIFGFYGSVELELGPSCSRLIQTNTLFVQSIKVDNIDDSKQGPTLYGFSKHPTPDVESIWNETHSLYIPVNFHKEWIHFLNRGSRMEIFYKVKSSLPLSLVIAQGRESLIEWVEDPSYPNSTLSWNIISGMGTVRQGISKSSSYHIAVGNLNSEEVEVELTFRIKALLYNTTRAYYKCFVGDLPCSLKLSLIKADAAVLTSPSFEQGTPRENGWFVEVSYGPRWITYFVGSGFITLILLGAFRFCNVLRSGNSTTSQGEVTEEETERSPLLMPKDEEVLSLGSSYESVSQDECDMEEGEGGVADGEMDSIPRRQCIICYNAPRDCFFLPCGHSAACFDCGSRIAEEAGRCPICRRRMKKVRKIFSV</sequence>
<gene>
    <name evidence="1" type="ORF">MLD38_008401</name>
</gene>
<proteinExistence type="predicted"/>
<reference evidence="2" key="1">
    <citation type="journal article" date="2023" name="Front. Plant Sci.">
        <title>Chromosomal-level genome assembly of Melastoma candidum provides insights into trichome evolution.</title>
        <authorList>
            <person name="Zhong Y."/>
            <person name="Wu W."/>
            <person name="Sun C."/>
            <person name="Zou P."/>
            <person name="Liu Y."/>
            <person name="Dai S."/>
            <person name="Zhou R."/>
        </authorList>
    </citation>
    <scope>NUCLEOTIDE SEQUENCE [LARGE SCALE GENOMIC DNA]</scope>
</reference>
<comment type="caution">
    <text evidence="1">The sequence shown here is derived from an EMBL/GenBank/DDBJ whole genome shotgun (WGS) entry which is preliminary data.</text>
</comment>
<evidence type="ECO:0000313" key="2">
    <source>
        <dbReference type="Proteomes" id="UP001057402"/>
    </source>
</evidence>
<name>A0ACB9RUE0_9MYRT</name>
<dbReference type="EMBL" id="CM042882">
    <property type="protein sequence ID" value="KAI4382434.1"/>
    <property type="molecule type" value="Genomic_DNA"/>
</dbReference>
<evidence type="ECO:0000313" key="1">
    <source>
        <dbReference type="EMBL" id="KAI4382434.1"/>
    </source>
</evidence>
<organism evidence="1 2">
    <name type="scientific">Melastoma candidum</name>
    <dbReference type="NCBI Taxonomy" id="119954"/>
    <lineage>
        <taxon>Eukaryota</taxon>
        <taxon>Viridiplantae</taxon>
        <taxon>Streptophyta</taxon>
        <taxon>Embryophyta</taxon>
        <taxon>Tracheophyta</taxon>
        <taxon>Spermatophyta</taxon>
        <taxon>Magnoliopsida</taxon>
        <taxon>eudicotyledons</taxon>
        <taxon>Gunneridae</taxon>
        <taxon>Pentapetalae</taxon>
        <taxon>rosids</taxon>
        <taxon>malvids</taxon>
        <taxon>Myrtales</taxon>
        <taxon>Melastomataceae</taxon>
        <taxon>Melastomatoideae</taxon>
        <taxon>Melastomateae</taxon>
        <taxon>Melastoma</taxon>
    </lineage>
</organism>